<dbReference type="Gene3D" id="3.80.10.10">
    <property type="entry name" value="Ribonuclease Inhibitor"/>
    <property type="match status" value="1"/>
</dbReference>
<dbReference type="InParanoid" id="A0A139WMJ6"/>
<organism evidence="5 6">
    <name type="scientific">Tribolium castaneum</name>
    <name type="common">Red flour beetle</name>
    <dbReference type="NCBI Taxonomy" id="7070"/>
    <lineage>
        <taxon>Eukaryota</taxon>
        <taxon>Metazoa</taxon>
        <taxon>Ecdysozoa</taxon>
        <taxon>Arthropoda</taxon>
        <taxon>Hexapoda</taxon>
        <taxon>Insecta</taxon>
        <taxon>Pterygota</taxon>
        <taxon>Neoptera</taxon>
        <taxon>Endopterygota</taxon>
        <taxon>Coleoptera</taxon>
        <taxon>Polyphaga</taxon>
        <taxon>Cucujiformia</taxon>
        <taxon>Tenebrionidae</taxon>
        <taxon>Tenebrionidae incertae sedis</taxon>
        <taxon>Tribolium</taxon>
    </lineage>
</organism>
<dbReference type="eggNOG" id="KOG4308">
    <property type="taxonomic scope" value="Eukaryota"/>
</dbReference>
<dbReference type="EMBL" id="KQ971312">
    <property type="protein sequence ID" value="KYB29096.1"/>
    <property type="molecule type" value="Genomic_DNA"/>
</dbReference>
<dbReference type="PANTHER" id="PTHR24113:SF12">
    <property type="entry name" value="RAN GTPASE-ACTIVATING PROTEIN 1"/>
    <property type="match status" value="1"/>
</dbReference>
<evidence type="ECO:0000313" key="5">
    <source>
        <dbReference type="EMBL" id="KYB29096.1"/>
    </source>
</evidence>
<dbReference type="GO" id="GO:0005096">
    <property type="term" value="F:GTPase activator activity"/>
    <property type="evidence" value="ECO:0007669"/>
    <property type="project" value="UniProtKB-KW"/>
</dbReference>
<dbReference type="PANTHER" id="PTHR24113">
    <property type="entry name" value="RAN GTPASE-ACTIVATING PROTEIN 1"/>
    <property type="match status" value="1"/>
</dbReference>
<proteinExistence type="predicted"/>
<dbReference type="SMART" id="SM00368">
    <property type="entry name" value="LRR_RI"/>
    <property type="match status" value="5"/>
</dbReference>
<dbReference type="InterPro" id="IPR027038">
    <property type="entry name" value="RanGap"/>
</dbReference>
<dbReference type="OrthoDB" id="341587at2759"/>
<reference evidence="5 6" key="1">
    <citation type="journal article" date="2008" name="Nature">
        <title>The genome of the model beetle and pest Tribolium castaneum.</title>
        <authorList>
            <consortium name="Tribolium Genome Sequencing Consortium"/>
            <person name="Richards S."/>
            <person name="Gibbs R.A."/>
            <person name="Weinstock G.M."/>
            <person name="Brown S.J."/>
            <person name="Denell R."/>
            <person name="Beeman R.W."/>
            <person name="Gibbs R."/>
            <person name="Beeman R.W."/>
            <person name="Brown S.J."/>
            <person name="Bucher G."/>
            <person name="Friedrich M."/>
            <person name="Grimmelikhuijzen C.J."/>
            <person name="Klingler M."/>
            <person name="Lorenzen M."/>
            <person name="Richards S."/>
            <person name="Roth S."/>
            <person name="Schroder R."/>
            <person name="Tautz D."/>
            <person name="Zdobnov E.M."/>
            <person name="Muzny D."/>
            <person name="Gibbs R.A."/>
            <person name="Weinstock G.M."/>
            <person name="Attaway T."/>
            <person name="Bell S."/>
            <person name="Buhay C.J."/>
            <person name="Chandrabose M.N."/>
            <person name="Chavez D."/>
            <person name="Clerk-Blankenburg K.P."/>
            <person name="Cree A."/>
            <person name="Dao M."/>
            <person name="Davis C."/>
            <person name="Chacko J."/>
            <person name="Dinh H."/>
            <person name="Dugan-Rocha S."/>
            <person name="Fowler G."/>
            <person name="Garner T.T."/>
            <person name="Garnes J."/>
            <person name="Gnirke A."/>
            <person name="Hawes A."/>
            <person name="Hernandez J."/>
            <person name="Hines S."/>
            <person name="Holder M."/>
            <person name="Hume J."/>
            <person name="Jhangiani S.N."/>
            <person name="Joshi V."/>
            <person name="Khan Z.M."/>
            <person name="Jackson L."/>
            <person name="Kovar C."/>
            <person name="Kowis A."/>
            <person name="Lee S."/>
            <person name="Lewis L.R."/>
            <person name="Margolis J."/>
            <person name="Morgan M."/>
            <person name="Nazareth L.V."/>
            <person name="Nguyen N."/>
            <person name="Okwuonu G."/>
            <person name="Parker D."/>
            <person name="Richards S."/>
            <person name="Ruiz S.J."/>
            <person name="Santibanez J."/>
            <person name="Savard J."/>
            <person name="Scherer S.E."/>
            <person name="Schneider B."/>
            <person name="Sodergren E."/>
            <person name="Tautz D."/>
            <person name="Vattahil S."/>
            <person name="Villasana D."/>
            <person name="White C.S."/>
            <person name="Wright R."/>
            <person name="Park Y."/>
            <person name="Beeman R.W."/>
            <person name="Lord J."/>
            <person name="Oppert B."/>
            <person name="Lorenzen M."/>
            <person name="Brown S."/>
            <person name="Wang L."/>
            <person name="Savard J."/>
            <person name="Tautz D."/>
            <person name="Richards S."/>
            <person name="Weinstock G."/>
            <person name="Gibbs R.A."/>
            <person name="Liu Y."/>
            <person name="Worley K."/>
            <person name="Weinstock G."/>
            <person name="Elsik C.G."/>
            <person name="Reese J.T."/>
            <person name="Elhaik E."/>
            <person name="Landan G."/>
            <person name="Graur D."/>
            <person name="Arensburger P."/>
            <person name="Atkinson P."/>
            <person name="Beeman R.W."/>
            <person name="Beidler J."/>
            <person name="Brown S.J."/>
            <person name="Demuth J.P."/>
            <person name="Drury D.W."/>
            <person name="Du Y.Z."/>
            <person name="Fujiwara H."/>
            <person name="Lorenzen M."/>
            <person name="Maselli V."/>
            <person name="Osanai M."/>
            <person name="Park Y."/>
            <person name="Robertson H.M."/>
            <person name="Tu Z."/>
            <person name="Wang J.J."/>
            <person name="Wang S."/>
            <person name="Richards S."/>
            <person name="Song H."/>
            <person name="Zhang L."/>
            <person name="Sodergren E."/>
            <person name="Werner D."/>
            <person name="Stanke M."/>
            <person name="Morgenstern B."/>
            <person name="Solovyev V."/>
            <person name="Kosarev P."/>
            <person name="Brown G."/>
            <person name="Chen H.C."/>
            <person name="Ermolaeva O."/>
            <person name="Hlavina W."/>
            <person name="Kapustin Y."/>
            <person name="Kiryutin B."/>
            <person name="Kitts P."/>
            <person name="Maglott D."/>
            <person name="Pruitt K."/>
            <person name="Sapojnikov V."/>
            <person name="Souvorov A."/>
            <person name="Mackey A.J."/>
            <person name="Waterhouse R.M."/>
            <person name="Wyder S."/>
            <person name="Zdobnov E.M."/>
            <person name="Zdobnov E.M."/>
            <person name="Wyder S."/>
            <person name="Kriventseva E.V."/>
            <person name="Kadowaki T."/>
            <person name="Bork P."/>
            <person name="Aranda M."/>
            <person name="Bao R."/>
            <person name="Beermann A."/>
            <person name="Berns N."/>
            <person name="Bolognesi R."/>
            <person name="Bonneton F."/>
            <person name="Bopp D."/>
            <person name="Brown S.J."/>
            <person name="Bucher G."/>
            <person name="Butts T."/>
            <person name="Chaumot A."/>
            <person name="Denell R.E."/>
            <person name="Ferrier D.E."/>
            <person name="Friedrich M."/>
            <person name="Gordon C.M."/>
            <person name="Jindra M."/>
            <person name="Klingler M."/>
            <person name="Lan Q."/>
            <person name="Lattorff H.M."/>
            <person name="Laudet V."/>
            <person name="von Levetsow C."/>
            <person name="Liu Z."/>
            <person name="Lutz R."/>
            <person name="Lynch J.A."/>
            <person name="da Fonseca R.N."/>
            <person name="Posnien N."/>
            <person name="Reuter R."/>
            <person name="Roth S."/>
            <person name="Savard J."/>
            <person name="Schinko J.B."/>
            <person name="Schmitt C."/>
            <person name="Schoppmeier M."/>
            <person name="Schroder R."/>
            <person name="Shippy T.D."/>
            <person name="Simonnet F."/>
            <person name="Marques-Souza H."/>
            <person name="Tautz D."/>
            <person name="Tomoyasu Y."/>
            <person name="Trauner J."/>
            <person name="Van der Zee M."/>
            <person name="Vervoort M."/>
            <person name="Wittkopp N."/>
            <person name="Wimmer E.A."/>
            <person name="Yang X."/>
            <person name="Jones A.K."/>
            <person name="Sattelle D.B."/>
            <person name="Ebert P.R."/>
            <person name="Nelson D."/>
            <person name="Scott J.G."/>
            <person name="Beeman R.W."/>
            <person name="Muthukrishnan S."/>
            <person name="Kramer K.J."/>
            <person name="Arakane Y."/>
            <person name="Beeman R.W."/>
            <person name="Zhu Q."/>
            <person name="Hogenkamp D."/>
            <person name="Dixit R."/>
            <person name="Oppert B."/>
            <person name="Jiang H."/>
            <person name="Zou Z."/>
            <person name="Marshall J."/>
            <person name="Elpidina E."/>
            <person name="Vinokurov K."/>
            <person name="Oppert C."/>
            <person name="Zou Z."/>
            <person name="Evans J."/>
            <person name="Lu Z."/>
            <person name="Zhao P."/>
            <person name="Sumathipala N."/>
            <person name="Altincicek B."/>
            <person name="Vilcinskas A."/>
            <person name="Williams M."/>
            <person name="Hultmark D."/>
            <person name="Hetru C."/>
            <person name="Jiang H."/>
            <person name="Grimmelikhuijzen C.J."/>
            <person name="Hauser F."/>
            <person name="Cazzamali G."/>
            <person name="Williamson M."/>
            <person name="Park Y."/>
            <person name="Li B."/>
            <person name="Tanaka Y."/>
            <person name="Predel R."/>
            <person name="Neupert S."/>
            <person name="Schachtner J."/>
            <person name="Verleyen P."/>
            <person name="Raible F."/>
            <person name="Bork P."/>
            <person name="Friedrich M."/>
            <person name="Walden K.K."/>
            <person name="Robertson H.M."/>
            <person name="Angeli S."/>
            <person name="Foret S."/>
            <person name="Bucher G."/>
            <person name="Schuetz S."/>
            <person name="Maleszka R."/>
            <person name="Wimmer E.A."/>
            <person name="Beeman R.W."/>
            <person name="Lorenzen M."/>
            <person name="Tomoyasu Y."/>
            <person name="Miller S.C."/>
            <person name="Grossmann D."/>
            <person name="Bucher G."/>
        </authorList>
    </citation>
    <scope>NUCLEOTIDE SEQUENCE [LARGE SCALE GENOMIC DNA]</scope>
    <source>
        <strain evidence="5 6">Georgia GA2</strain>
    </source>
</reference>
<sequence>MRVPYKINENTNLTYEASPESLILVGEPDRQILSENFQWDKNHCPSLATLCVEVIKSKFADSSLLDELPCQDRDYLLEILDLALPLQLVVPLIEDEIYWQRRYQDKYGTIIYRKRETWNWKSLFIERHVQEMVEQAQPEHNDEDEMDEILTLSSNYVRTLIVTQLQAWKPPLHWDEEDIPEFHPTDHISFEPIFKRLIHIEEFDVVYGMNAVGDKFTWHMFKLSVGDCQRLGKSLHYLKSLRILRIHRSRLEDQHVRVLMHGLIKNETLEELDLSHCLIGDQGALCIAKVLCVHPKLRSLNLCDNKIGQLGCEGLGFALLEPECSLEKLNLKLNPLGEGGAMGIMRALVRGTKLEEFSMAGCQFDDDAPIRTGQMLLLNKSLKRLDVSNNWFDEEGGNALVEGMAVNRTLEWLDIRETDITSNQYHQIKQYLKRNRLGLEEVNQVQEEISTGQKEQTSHSTLSTQKTAESGSVLE</sequence>
<protein>
    <submittedName>
        <fullName evidence="5">T-complex-associated testis-expressed protein 1-like Protein</fullName>
    </submittedName>
</protein>
<reference evidence="5 6" key="2">
    <citation type="journal article" date="2010" name="Nucleic Acids Res.">
        <title>BeetleBase in 2010: revisions to provide comprehensive genomic information for Tribolium castaneum.</title>
        <authorList>
            <person name="Kim H.S."/>
            <person name="Murphy T."/>
            <person name="Xia J."/>
            <person name="Caragea D."/>
            <person name="Park Y."/>
            <person name="Beeman R.W."/>
            <person name="Lorenzen M.D."/>
            <person name="Butcher S."/>
            <person name="Manak J.R."/>
            <person name="Brown S.J."/>
        </authorList>
    </citation>
    <scope>GENOME REANNOTATION</scope>
    <source>
        <strain evidence="5 6">Georgia GA2</strain>
    </source>
</reference>
<evidence type="ECO:0000256" key="3">
    <source>
        <dbReference type="ARBA" id="ARBA00022737"/>
    </source>
</evidence>
<keyword evidence="3" id="KW-0677">Repeat</keyword>
<accession>A0A139WMJ6</accession>
<gene>
    <name evidence="5" type="primary">AUGUSTUS-3.0.2_32065</name>
    <name evidence="5" type="ORF">TcasGA2_TC032065</name>
</gene>
<dbReference type="Proteomes" id="UP000007266">
    <property type="component" value="Linkage group 2"/>
</dbReference>
<dbReference type="InterPro" id="IPR032675">
    <property type="entry name" value="LRR_dom_sf"/>
</dbReference>
<dbReference type="InterPro" id="IPR001611">
    <property type="entry name" value="Leu-rich_rpt"/>
</dbReference>
<keyword evidence="2" id="KW-0433">Leucine-rich repeat</keyword>
<feature type="region of interest" description="Disordered" evidence="4">
    <location>
        <begin position="448"/>
        <end position="475"/>
    </location>
</feature>
<evidence type="ECO:0000256" key="4">
    <source>
        <dbReference type="SAM" id="MobiDB-lite"/>
    </source>
</evidence>
<dbReference type="AlphaFoldDB" id="A0A139WMJ6"/>
<dbReference type="Pfam" id="PF13516">
    <property type="entry name" value="LRR_6"/>
    <property type="match status" value="4"/>
</dbReference>
<evidence type="ECO:0000256" key="1">
    <source>
        <dbReference type="ARBA" id="ARBA00022468"/>
    </source>
</evidence>
<keyword evidence="6" id="KW-1185">Reference proteome</keyword>
<keyword evidence="1" id="KW-0343">GTPase activation</keyword>
<name>A0A139WMJ6_TRICA</name>
<dbReference type="KEGG" id="tca:662926"/>
<dbReference type="STRING" id="7070.A0A139WMJ6"/>
<dbReference type="FunCoup" id="A0A139WMJ6">
    <property type="interactions" value="10"/>
</dbReference>
<evidence type="ECO:0000256" key="2">
    <source>
        <dbReference type="ARBA" id="ARBA00022614"/>
    </source>
</evidence>
<dbReference type="SUPFAM" id="SSF52047">
    <property type="entry name" value="RNI-like"/>
    <property type="match status" value="1"/>
</dbReference>
<dbReference type="OMA" id="PVCHVAR"/>
<evidence type="ECO:0000313" key="6">
    <source>
        <dbReference type="Proteomes" id="UP000007266"/>
    </source>
</evidence>